<evidence type="ECO:0000313" key="2">
    <source>
        <dbReference type="Proteomes" id="UP000005510"/>
    </source>
</evidence>
<sequence length="40" mass="4321">MGATKTGDINTTRTKSLTNHSLALVNNSFCFCCQGFGFFS</sequence>
<proteinExistence type="predicted"/>
<protein>
    <submittedName>
        <fullName evidence="1">Uncharacterized protein</fullName>
    </submittedName>
</protein>
<accession>B7B817</accession>
<dbReference type="EMBL" id="ABYH01000092">
    <property type="protein sequence ID" value="EEC97431.1"/>
    <property type="molecule type" value="Genomic_DNA"/>
</dbReference>
<name>B7B817_9BACT</name>
<evidence type="ECO:0000313" key="1">
    <source>
        <dbReference type="EMBL" id="EEC97431.1"/>
    </source>
</evidence>
<reference evidence="1 2" key="2">
    <citation type="submission" date="2008-10" db="EMBL/GenBank/DDBJ databases">
        <authorList>
            <person name="Fulton L."/>
            <person name="Clifton S."/>
            <person name="Fulton B."/>
            <person name="Xu J."/>
            <person name="Minx P."/>
            <person name="Pepin K.H."/>
            <person name="Johnson M."/>
            <person name="Bhonagiri V."/>
            <person name="Nash W.E."/>
            <person name="Mardis E.R."/>
            <person name="Wilson R.K."/>
        </authorList>
    </citation>
    <scope>NUCLEOTIDE SEQUENCE [LARGE SCALE GENOMIC DNA]</scope>
    <source>
        <strain evidence="1 2">DSM 18315</strain>
    </source>
</reference>
<reference evidence="1 2" key="1">
    <citation type="submission" date="2008-10" db="EMBL/GenBank/DDBJ databases">
        <title>Draft genome sequence of Parabacteroides johnsonii (DSM 18315).</title>
        <authorList>
            <person name="Sudarsanam P."/>
            <person name="Ley R."/>
            <person name="Guruge J."/>
            <person name="Turnbaugh P.J."/>
            <person name="Mahowald M."/>
            <person name="Liep D."/>
            <person name="Gordon J."/>
        </authorList>
    </citation>
    <scope>NUCLEOTIDE SEQUENCE [LARGE SCALE GENOMIC DNA]</scope>
    <source>
        <strain evidence="1 2">DSM 18315</strain>
    </source>
</reference>
<gene>
    <name evidence="1" type="ORF">PRABACTJOHN_01167</name>
</gene>
<dbReference type="HOGENOM" id="CLU_3293712_0_0_10"/>
<dbReference type="AlphaFoldDB" id="B7B817"/>
<organism evidence="1 2">
    <name type="scientific">Parabacteroides johnsonii DSM 18315</name>
    <dbReference type="NCBI Taxonomy" id="537006"/>
    <lineage>
        <taxon>Bacteria</taxon>
        <taxon>Pseudomonadati</taxon>
        <taxon>Bacteroidota</taxon>
        <taxon>Bacteroidia</taxon>
        <taxon>Bacteroidales</taxon>
        <taxon>Tannerellaceae</taxon>
        <taxon>Parabacteroides</taxon>
    </lineage>
</organism>
<comment type="caution">
    <text evidence="1">The sequence shown here is derived from an EMBL/GenBank/DDBJ whole genome shotgun (WGS) entry which is preliminary data.</text>
</comment>
<dbReference type="Proteomes" id="UP000005510">
    <property type="component" value="Unassembled WGS sequence"/>
</dbReference>